<feature type="region of interest" description="Disordered" evidence="7">
    <location>
        <begin position="552"/>
        <end position="572"/>
    </location>
</feature>
<feature type="compositionally biased region" description="Low complexity" evidence="7">
    <location>
        <begin position="463"/>
        <end position="475"/>
    </location>
</feature>
<gene>
    <name evidence="9" type="ORF">A6P07_09530</name>
</gene>
<dbReference type="EMBL" id="LWSA01000139">
    <property type="protein sequence ID" value="OCX72599.1"/>
    <property type="molecule type" value="Genomic_DNA"/>
</dbReference>
<reference evidence="9 10" key="1">
    <citation type="journal article" date="2016" name="Int. J. Mol. Sci.">
        <title>Comparative genomics of the extreme acidophile Acidithiobacillus thiooxidans reveals intraspecific divergence and niche adaptation.</title>
        <authorList>
            <person name="Zhang X."/>
            <person name="Feng X."/>
            <person name="Tao J."/>
            <person name="Ma L."/>
            <person name="Xiao Y."/>
            <person name="Liang Y."/>
            <person name="Liu X."/>
            <person name="Yin H."/>
        </authorList>
    </citation>
    <scope>NUCLEOTIDE SEQUENCE [LARGE SCALE GENOMIC DNA]</scope>
    <source>
        <strain evidence="9 10">A02</strain>
    </source>
</reference>
<dbReference type="InterPro" id="IPR019476">
    <property type="entry name" value="T4SS_TraD_DNA-bd"/>
</dbReference>
<keyword evidence="3" id="KW-0812">Transmembrane</keyword>
<keyword evidence="4" id="KW-1133">Transmembrane helix</keyword>
<dbReference type="CDD" id="cd01127">
    <property type="entry name" value="TrwB_TraG_TraD_VirD4"/>
    <property type="match status" value="1"/>
</dbReference>
<protein>
    <recommendedName>
        <fullName evidence="8">Type IV secretion system coupling protein TraD DNA-binding domain-containing protein</fullName>
    </recommendedName>
</protein>
<keyword evidence="2" id="KW-1003">Cell membrane</keyword>
<keyword evidence="5" id="KW-0472">Membrane</keyword>
<dbReference type="AlphaFoldDB" id="A0A1C2I0T1"/>
<feature type="compositionally biased region" description="Polar residues" evidence="7">
    <location>
        <begin position="451"/>
        <end position="462"/>
    </location>
</feature>
<evidence type="ECO:0000256" key="1">
    <source>
        <dbReference type="ARBA" id="ARBA00004651"/>
    </source>
</evidence>
<feature type="region of interest" description="Disordered" evidence="7">
    <location>
        <begin position="447"/>
        <end position="475"/>
    </location>
</feature>
<dbReference type="PANTHER" id="PTHR37937:SF1">
    <property type="entry name" value="CONJUGATIVE TRANSFER: DNA TRANSPORT"/>
    <property type="match status" value="1"/>
</dbReference>
<evidence type="ECO:0000256" key="4">
    <source>
        <dbReference type="ARBA" id="ARBA00022989"/>
    </source>
</evidence>
<proteinExistence type="predicted"/>
<dbReference type="InterPro" id="IPR027417">
    <property type="entry name" value="P-loop_NTPase"/>
</dbReference>
<evidence type="ECO:0000313" key="10">
    <source>
        <dbReference type="Proteomes" id="UP000094893"/>
    </source>
</evidence>
<evidence type="ECO:0000256" key="7">
    <source>
        <dbReference type="SAM" id="MobiDB-lite"/>
    </source>
</evidence>
<dbReference type="PANTHER" id="PTHR37937">
    <property type="entry name" value="CONJUGATIVE TRANSFER: DNA TRANSPORT"/>
    <property type="match status" value="1"/>
</dbReference>
<dbReference type="Proteomes" id="UP000094893">
    <property type="component" value="Unassembled WGS sequence"/>
</dbReference>
<keyword evidence="6" id="KW-0175">Coiled coil</keyword>
<dbReference type="GO" id="GO:0005886">
    <property type="term" value="C:plasma membrane"/>
    <property type="evidence" value="ECO:0007669"/>
    <property type="project" value="UniProtKB-SubCell"/>
</dbReference>
<dbReference type="RefSeq" id="WP_024894006.1">
    <property type="nucleotide sequence ID" value="NZ_LWRZ01000329.1"/>
</dbReference>
<comment type="subcellular location">
    <subcellularLocation>
        <location evidence="1">Cell membrane</location>
        <topology evidence="1">Multi-pass membrane protein</topology>
    </subcellularLocation>
</comment>
<dbReference type="SUPFAM" id="SSF52540">
    <property type="entry name" value="P-loop containing nucleoside triphosphate hydrolases"/>
    <property type="match status" value="1"/>
</dbReference>
<dbReference type="InterPro" id="IPR051539">
    <property type="entry name" value="T4SS-coupling_protein"/>
</dbReference>
<accession>A0A1C2I0T1</accession>
<evidence type="ECO:0000259" key="8">
    <source>
        <dbReference type="Pfam" id="PF10412"/>
    </source>
</evidence>
<organism evidence="9 10">
    <name type="scientific">Acidithiobacillus thiooxidans</name>
    <name type="common">Thiobacillus thiooxidans</name>
    <dbReference type="NCBI Taxonomy" id="930"/>
    <lineage>
        <taxon>Bacteria</taxon>
        <taxon>Pseudomonadati</taxon>
        <taxon>Pseudomonadota</taxon>
        <taxon>Acidithiobacillia</taxon>
        <taxon>Acidithiobacillales</taxon>
        <taxon>Acidithiobacillaceae</taxon>
        <taxon>Acidithiobacillus</taxon>
    </lineage>
</organism>
<name>A0A1C2I0T1_ACITH</name>
<sequence length="632" mass="70261">MLKNLITKAKEYATPERIDAIKNGARVSAIAAQAVAERAVAAVKERQQLVAEEREREEEERHQKMLAAAKNKELPPVARALLADQINTVAAQETDDRMRGAALIDLSTASTRDLLRARTPAGALTFGGVPIDAADEQQHILLAGAPGTGKSVEIKKALRTIRQRGQKAVVYDPSGEFTSLFYRPGKDILLNPLDHRGAKWNPWSDADTFEYAALAKSFIPDRGGETDPFWTESARATFEALMMTCRSIDEIVYKGMSAPIADLAMLVKEAGFVGMIGPEKTFQSTRATLAVYLRSLAMLENVQRDEMSAFSFRKWLESDETDNAWVFLPVPARARDAIRPLVSMFLDTAVRHIMSLRPDPDRRIWLEIDELPSLQNVPSIHPALAEGRKFGIGAILGVQSFFQLKKSFGDDAAQALWGLPKTRLYLRISDAETTEMISKELGEIQLKRKTTSTSESNSYTDGQSQSNSESSSTSISEQVVTERIVLPSEIAGLPNLRGYLRAGGSHRVAKVSIEFGGIPRRGEQEDFIWKPQRALPTAESVAVNNKQQEVNTMSKEPEVHEELSPEMQQDAEKETWIRTRALEMLKESMNEWDDGTKAALTDEDVSELTKIFIERAEIELAMKMKQSDEPAV</sequence>
<feature type="domain" description="Type IV secretion system coupling protein TraD DNA-binding" evidence="8">
    <location>
        <begin position="124"/>
        <end position="513"/>
    </location>
</feature>
<evidence type="ECO:0000256" key="6">
    <source>
        <dbReference type="SAM" id="Coils"/>
    </source>
</evidence>
<evidence type="ECO:0000313" key="9">
    <source>
        <dbReference type="EMBL" id="OCX72599.1"/>
    </source>
</evidence>
<dbReference type="Gene3D" id="3.40.50.300">
    <property type="entry name" value="P-loop containing nucleotide triphosphate hydrolases"/>
    <property type="match status" value="2"/>
</dbReference>
<feature type="coiled-coil region" evidence="6">
    <location>
        <begin position="40"/>
        <end position="72"/>
    </location>
</feature>
<comment type="caution">
    <text evidence="9">The sequence shown here is derived from an EMBL/GenBank/DDBJ whole genome shotgun (WGS) entry which is preliminary data.</text>
</comment>
<evidence type="ECO:0000256" key="2">
    <source>
        <dbReference type="ARBA" id="ARBA00022475"/>
    </source>
</evidence>
<evidence type="ECO:0000256" key="3">
    <source>
        <dbReference type="ARBA" id="ARBA00022692"/>
    </source>
</evidence>
<dbReference type="Pfam" id="PF10412">
    <property type="entry name" value="TrwB_AAD_bind"/>
    <property type="match status" value="1"/>
</dbReference>
<evidence type="ECO:0000256" key="5">
    <source>
        <dbReference type="ARBA" id="ARBA00023136"/>
    </source>
</evidence>